<dbReference type="RefSeq" id="XP_009540964.1">
    <property type="nucleotide sequence ID" value="XM_009542669.1"/>
</dbReference>
<evidence type="ECO:0000256" key="3">
    <source>
        <dbReference type="ARBA" id="ARBA00023002"/>
    </source>
</evidence>
<dbReference type="InterPro" id="IPR050838">
    <property type="entry name" value="Ketopantoate_reductase"/>
</dbReference>
<dbReference type="EMBL" id="KI925454">
    <property type="protein sequence ID" value="ETW87011.1"/>
    <property type="molecule type" value="Genomic_DNA"/>
</dbReference>
<dbReference type="Pfam" id="PF02558">
    <property type="entry name" value="ApbA"/>
    <property type="match status" value="1"/>
</dbReference>
<dbReference type="SUPFAM" id="SSF51735">
    <property type="entry name" value="NAD(P)-binding Rossmann-fold domains"/>
    <property type="match status" value="1"/>
</dbReference>
<dbReference type="STRING" id="747525.W4KPN1"/>
<dbReference type="GO" id="GO:0005739">
    <property type="term" value="C:mitochondrion"/>
    <property type="evidence" value="ECO:0007669"/>
    <property type="project" value="TreeGrafter"/>
</dbReference>
<dbReference type="HOGENOM" id="CLU_031468_10_3_1"/>
<dbReference type="eggNOG" id="ENOG502QPT5">
    <property type="taxonomic scope" value="Eukaryota"/>
</dbReference>
<dbReference type="GeneID" id="20675794"/>
<keyword evidence="3" id="KW-0560">Oxidoreductase</keyword>
<dbReference type="Gene3D" id="1.10.1040.10">
    <property type="entry name" value="N-(1-d-carboxylethyl)-l-norvaline Dehydrogenase, domain 2"/>
    <property type="match status" value="1"/>
</dbReference>
<dbReference type="FunCoup" id="W4KPN1">
    <property type="interactions" value="228"/>
</dbReference>
<dbReference type="InterPro" id="IPR036291">
    <property type="entry name" value="NAD(P)-bd_dom_sf"/>
</dbReference>
<dbReference type="OrthoDB" id="73846at2759"/>
<dbReference type="InParanoid" id="W4KPN1"/>
<proteinExistence type="inferred from homology"/>
<dbReference type="InterPro" id="IPR013332">
    <property type="entry name" value="KPR_N"/>
</dbReference>
<dbReference type="KEGG" id="hir:HETIRDRAFT_447625"/>
<keyword evidence="7" id="KW-1185">Reference proteome</keyword>
<dbReference type="Gene3D" id="3.40.50.720">
    <property type="entry name" value="NAD(P)-binding Rossmann-like Domain"/>
    <property type="match status" value="1"/>
</dbReference>
<protein>
    <recommendedName>
        <fullName evidence="8">2-dehydropantoate 2-reductase</fullName>
    </recommendedName>
</protein>
<feature type="domain" description="Ketopantoate reductase N-terminal" evidence="4">
    <location>
        <begin position="91"/>
        <end position="207"/>
    </location>
</feature>
<dbReference type="GO" id="GO:0050661">
    <property type="term" value="F:NADP binding"/>
    <property type="evidence" value="ECO:0007669"/>
    <property type="project" value="TreeGrafter"/>
</dbReference>
<evidence type="ECO:0000259" key="4">
    <source>
        <dbReference type="Pfam" id="PF02558"/>
    </source>
</evidence>
<organism evidence="6 7">
    <name type="scientific">Heterobasidion irregulare (strain TC 32-1)</name>
    <dbReference type="NCBI Taxonomy" id="747525"/>
    <lineage>
        <taxon>Eukaryota</taxon>
        <taxon>Fungi</taxon>
        <taxon>Dikarya</taxon>
        <taxon>Basidiomycota</taxon>
        <taxon>Agaricomycotina</taxon>
        <taxon>Agaricomycetes</taxon>
        <taxon>Russulales</taxon>
        <taxon>Bondarzewiaceae</taxon>
        <taxon>Heterobasidion</taxon>
        <taxon>Heterobasidion annosum species complex</taxon>
    </lineage>
</organism>
<dbReference type="InterPro" id="IPR013328">
    <property type="entry name" value="6PGD_dom2"/>
</dbReference>
<gene>
    <name evidence="6" type="ORF">HETIRDRAFT_447625</name>
</gene>
<evidence type="ECO:0008006" key="8">
    <source>
        <dbReference type="Google" id="ProtNLM"/>
    </source>
</evidence>
<dbReference type="SUPFAM" id="SSF48179">
    <property type="entry name" value="6-phosphogluconate dehydrogenase C-terminal domain-like"/>
    <property type="match status" value="1"/>
</dbReference>
<keyword evidence="2" id="KW-0521">NADP</keyword>
<dbReference type="PANTHER" id="PTHR43765:SF2">
    <property type="entry name" value="2-DEHYDROPANTOATE 2-REDUCTASE"/>
    <property type="match status" value="1"/>
</dbReference>
<reference evidence="6 7" key="1">
    <citation type="journal article" date="2012" name="New Phytol.">
        <title>Insight into trade-off between wood decay and parasitism from the genome of a fungal forest pathogen.</title>
        <authorList>
            <person name="Olson A."/>
            <person name="Aerts A."/>
            <person name="Asiegbu F."/>
            <person name="Belbahri L."/>
            <person name="Bouzid O."/>
            <person name="Broberg A."/>
            <person name="Canback B."/>
            <person name="Coutinho P.M."/>
            <person name="Cullen D."/>
            <person name="Dalman K."/>
            <person name="Deflorio G."/>
            <person name="van Diepen L.T."/>
            <person name="Dunand C."/>
            <person name="Duplessis S."/>
            <person name="Durling M."/>
            <person name="Gonthier P."/>
            <person name="Grimwood J."/>
            <person name="Fossdal C.G."/>
            <person name="Hansson D."/>
            <person name="Henrissat B."/>
            <person name="Hietala A."/>
            <person name="Himmelstrand K."/>
            <person name="Hoffmeister D."/>
            <person name="Hogberg N."/>
            <person name="James T.Y."/>
            <person name="Karlsson M."/>
            <person name="Kohler A."/>
            <person name="Kues U."/>
            <person name="Lee Y.H."/>
            <person name="Lin Y.C."/>
            <person name="Lind M."/>
            <person name="Lindquist E."/>
            <person name="Lombard V."/>
            <person name="Lucas S."/>
            <person name="Lunden K."/>
            <person name="Morin E."/>
            <person name="Murat C."/>
            <person name="Park J."/>
            <person name="Raffaello T."/>
            <person name="Rouze P."/>
            <person name="Salamov A."/>
            <person name="Schmutz J."/>
            <person name="Solheim H."/>
            <person name="Stahlberg J."/>
            <person name="Velez H."/>
            <person name="de Vries R.P."/>
            <person name="Wiebenga A."/>
            <person name="Woodward S."/>
            <person name="Yakovlev I."/>
            <person name="Garbelotto M."/>
            <person name="Martin F."/>
            <person name="Grigoriev I.V."/>
            <person name="Stenlid J."/>
        </authorList>
    </citation>
    <scope>NUCLEOTIDE SEQUENCE [LARGE SCALE GENOMIC DNA]</scope>
    <source>
        <strain evidence="6 7">TC 32-1</strain>
    </source>
</reference>
<dbReference type="Pfam" id="PF08546">
    <property type="entry name" value="ApbA_C"/>
    <property type="match status" value="1"/>
</dbReference>
<sequence length="438" mass="48398">MRFHVLGVGPVGTLVAHHLRHTLSDAHSVVLIHKALAQMRFAQRMDNTLVMERDGVKQLSGGYRSEVFIHRRQLKQDKLADRLRKRMEWKKKAGITEEDRVLKSWVAQADSPENLAPSAEIESLFVTTKAYNVVSAIQELVPRLNINSTIVLMNNGMGVYEKLLETVFQNPASRPHFIVTVNDNGAFLRRYMHVIHSGLGSIRFGIVADSDGRDYEASLYDTDLPRDARKLSLDSIVDPNGESAARYLSLRNTVAALSSLEGLGAVWEPMSDVLIAMKRKVVVNAVINPLTALMGCRNGDIFETEGAKRIMERVCLEASWAFAAEFCTQEEEAAPNNGATLKQRARAIALGQNVVTNFPPTLTAEALQAECIRVAKATAGNVSSMLGDVQKGKGTEIIYMNGYLLQIGTALRIPMNTTATLLNLVKMRTTIPIDQMLK</sequence>
<dbReference type="InterPro" id="IPR008927">
    <property type="entry name" value="6-PGluconate_DH-like_C_sf"/>
</dbReference>
<dbReference type="InterPro" id="IPR013752">
    <property type="entry name" value="KPA_reductase"/>
</dbReference>
<comment type="similarity">
    <text evidence="1">Belongs to the ketopantoate reductase family.</text>
</comment>
<dbReference type="Proteomes" id="UP000030671">
    <property type="component" value="Unassembled WGS sequence"/>
</dbReference>
<feature type="domain" description="Ketopantoate reductase C-terminal" evidence="5">
    <location>
        <begin position="277"/>
        <end position="427"/>
    </location>
</feature>
<evidence type="ECO:0000256" key="1">
    <source>
        <dbReference type="ARBA" id="ARBA00007870"/>
    </source>
</evidence>
<accession>W4KPN1</accession>
<dbReference type="GO" id="GO:0008677">
    <property type="term" value="F:2-dehydropantoate 2-reductase activity"/>
    <property type="evidence" value="ECO:0007669"/>
    <property type="project" value="TreeGrafter"/>
</dbReference>
<name>W4KPN1_HETIT</name>
<evidence type="ECO:0000256" key="2">
    <source>
        <dbReference type="ARBA" id="ARBA00022857"/>
    </source>
</evidence>
<evidence type="ECO:0000259" key="5">
    <source>
        <dbReference type="Pfam" id="PF08546"/>
    </source>
</evidence>
<dbReference type="PANTHER" id="PTHR43765">
    <property type="entry name" value="2-DEHYDROPANTOATE 2-REDUCTASE-RELATED"/>
    <property type="match status" value="1"/>
</dbReference>
<evidence type="ECO:0000313" key="7">
    <source>
        <dbReference type="Proteomes" id="UP000030671"/>
    </source>
</evidence>
<dbReference type="AlphaFoldDB" id="W4KPN1"/>
<evidence type="ECO:0000313" key="6">
    <source>
        <dbReference type="EMBL" id="ETW87011.1"/>
    </source>
</evidence>